<dbReference type="AlphaFoldDB" id="A0AA37U903"/>
<dbReference type="Proteomes" id="UP001157355">
    <property type="component" value="Unassembled WGS sequence"/>
</dbReference>
<gene>
    <name evidence="8" type="primary">oxa</name>
    <name evidence="8" type="ORF">GCM10010873_38440</name>
</gene>
<dbReference type="NCBIfam" id="NF000270">
    <property type="entry name" value="bla_class_D_alt"/>
    <property type="match status" value="1"/>
</dbReference>
<dbReference type="GO" id="GO:0005886">
    <property type="term" value="C:plasma membrane"/>
    <property type="evidence" value="ECO:0007669"/>
    <property type="project" value="TreeGrafter"/>
</dbReference>
<dbReference type="GO" id="GO:0008800">
    <property type="term" value="F:beta-lactamase activity"/>
    <property type="evidence" value="ECO:0007669"/>
    <property type="project" value="UniProtKB-EC"/>
</dbReference>
<dbReference type="EC" id="3.5.2.6" evidence="3"/>
<dbReference type="GO" id="GO:0071555">
    <property type="term" value="P:cell wall organization"/>
    <property type="evidence" value="ECO:0007669"/>
    <property type="project" value="TreeGrafter"/>
</dbReference>
<dbReference type="GO" id="GO:0008658">
    <property type="term" value="F:penicillin binding"/>
    <property type="evidence" value="ECO:0007669"/>
    <property type="project" value="InterPro"/>
</dbReference>
<dbReference type="Pfam" id="PF00905">
    <property type="entry name" value="Transpeptidase"/>
    <property type="match status" value="1"/>
</dbReference>
<accession>A0AA37U903</accession>
<comment type="similarity">
    <text evidence="2">Belongs to the class-D beta-lactamase family.</text>
</comment>
<dbReference type="PANTHER" id="PTHR30627">
    <property type="entry name" value="PEPTIDOGLYCAN D,D-TRANSPEPTIDASE"/>
    <property type="match status" value="1"/>
</dbReference>
<feature type="domain" description="Penicillin-binding protein transpeptidase" evidence="7">
    <location>
        <begin position="65"/>
        <end position="263"/>
    </location>
</feature>
<evidence type="ECO:0000256" key="4">
    <source>
        <dbReference type="ARBA" id="ARBA00022729"/>
    </source>
</evidence>
<evidence type="ECO:0000259" key="7">
    <source>
        <dbReference type="Pfam" id="PF00905"/>
    </source>
</evidence>
<proteinExistence type="inferred from homology"/>
<keyword evidence="4" id="KW-0732">Signal</keyword>
<evidence type="ECO:0000256" key="1">
    <source>
        <dbReference type="ARBA" id="ARBA00001526"/>
    </source>
</evidence>
<comment type="caution">
    <text evidence="8">The sequence shown here is derived from an EMBL/GenBank/DDBJ whole genome shotgun (WGS) entry which is preliminary data.</text>
</comment>
<dbReference type="Gene3D" id="3.40.710.10">
    <property type="entry name" value="DD-peptidase/beta-lactamase superfamily"/>
    <property type="match status" value="1"/>
</dbReference>
<dbReference type="GO" id="GO:0046677">
    <property type="term" value="P:response to antibiotic"/>
    <property type="evidence" value="ECO:0007669"/>
    <property type="project" value="UniProtKB-KW"/>
</dbReference>
<reference evidence="8 9" key="1">
    <citation type="journal article" date="2014" name="Int. J. Syst. Evol. Microbiol.">
        <title>Complete genome sequence of Corynebacterium casei LMG S-19264T (=DSM 44701T), isolated from a smear-ripened cheese.</title>
        <authorList>
            <consortium name="US DOE Joint Genome Institute (JGI-PGF)"/>
            <person name="Walter F."/>
            <person name="Albersmeier A."/>
            <person name="Kalinowski J."/>
            <person name="Ruckert C."/>
        </authorList>
    </citation>
    <scope>NUCLEOTIDE SEQUENCE [LARGE SCALE GENOMIC DNA]</scope>
    <source>
        <strain evidence="8 9">NBRC 111766</strain>
    </source>
</reference>
<evidence type="ECO:0000256" key="3">
    <source>
        <dbReference type="ARBA" id="ARBA00012865"/>
    </source>
</evidence>
<dbReference type="InterPro" id="IPR012338">
    <property type="entry name" value="Beta-lactam/transpept-like"/>
</dbReference>
<name>A0AA37U903_9RHOB</name>
<evidence type="ECO:0000313" key="9">
    <source>
        <dbReference type="Proteomes" id="UP001157355"/>
    </source>
</evidence>
<evidence type="ECO:0000256" key="5">
    <source>
        <dbReference type="ARBA" id="ARBA00022801"/>
    </source>
</evidence>
<evidence type="ECO:0000256" key="2">
    <source>
        <dbReference type="ARBA" id="ARBA00007898"/>
    </source>
</evidence>
<evidence type="ECO:0000313" key="8">
    <source>
        <dbReference type="EMBL" id="GLS88870.1"/>
    </source>
</evidence>
<protein>
    <recommendedName>
        <fullName evidence="3">beta-lactamase</fullName>
        <ecNumber evidence="3">3.5.2.6</ecNumber>
    </recommendedName>
</protein>
<keyword evidence="6" id="KW-0046">Antibiotic resistance</keyword>
<evidence type="ECO:0000256" key="6">
    <source>
        <dbReference type="ARBA" id="ARBA00023251"/>
    </source>
</evidence>
<keyword evidence="9" id="KW-1185">Reference proteome</keyword>
<dbReference type="PANTHER" id="PTHR30627:SF6">
    <property type="entry name" value="BETA-LACTAMASE YBXI-RELATED"/>
    <property type="match status" value="1"/>
</dbReference>
<organism evidence="8 9">
    <name type="scientific">Cypionkella aquatica</name>
    <dbReference type="NCBI Taxonomy" id="1756042"/>
    <lineage>
        <taxon>Bacteria</taxon>
        <taxon>Pseudomonadati</taxon>
        <taxon>Pseudomonadota</taxon>
        <taxon>Alphaproteobacteria</taxon>
        <taxon>Rhodobacterales</taxon>
        <taxon>Paracoccaceae</taxon>
        <taxon>Cypionkella</taxon>
    </lineage>
</organism>
<dbReference type="SUPFAM" id="SSF56601">
    <property type="entry name" value="beta-lactamase/transpeptidase-like"/>
    <property type="match status" value="1"/>
</dbReference>
<dbReference type="InterPro" id="IPR001460">
    <property type="entry name" value="PCN-bd_Tpept"/>
</dbReference>
<sequence length="290" mass="31200">MLRLELGFWKPLAKTANLHGCLSALVLGLAGLLAAPMVADPAPQIVCTLIIAADSGAVLREDGDCATRVTPASTFKIALAVMGYDAGFLESPSQPVLSYQPGDPKWGGANWLRDTDPTDWMRYSVVWYSQRITRALGAETLTRYGQAFGYGNADFRGDPGQDNGLERAWIASSLQISPREQAAFLRALVTDDLPANAAAQAQARSIVECSAIEGWAVCGKTGTAYPRQSNGSFDYARGWGWFVGWADHAGDRLVFVRLTQARARSEGSPGVLARDAFLAAWPADMTELGR</sequence>
<keyword evidence="5" id="KW-0378">Hydrolase</keyword>
<comment type="catalytic activity">
    <reaction evidence="1">
        <text>a beta-lactam + H2O = a substituted beta-amino acid</text>
        <dbReference type="Rhea" id="RHEA:20401"/>
        <dbReference type="ChEBI" id="CHEBI:15377"/>
        <dbReference type="ChEBI" id="CHEBI:35627"/>
        <dbReference type="ChEBI" id="CHEBI:140347"/>
        <dbReference type="EC" id="3.5.2.6"/>
    </reaction>
</comment>
<dbReference type="InterPro" id="IPR050515">
    <property type="entry name" value="Beta-lactam/transpept"/>
</dbReference>
<dbReference type="EMBL" id="BSPP01000021">
    <property type="protein sequence ID" value="GLS88870.1"/>
    <property type="molecule type" value="Genomic_DNA"/>
</dbReference>